<dbReference type="InterPro" id="IPR058624">
    <property type="entry name" value="MdtA-like_HH"/>
</dbReference>
<keyword evidence="9" id="KW-1185">Reference proteome</keyword>
<evidence type="ECO:0000256" key="2">
    <source>
        <dbReference type="ARBA" id="ARBA00009477"/>
    </source>
</evidence>
<organism evidence="8 9">
    <name type="scientific">Varunaivibrio sulfuroxidans</name>
    <dbReference type="NCBI Taxonomy" id="1773489"/>
    <lineage>
        <taxon>Bacteria</taxon>
        <taxon>Pseudomonadati</taxon>
        <taxon>Pseudomonadota</taxon>
        <taxon>Alphaproteobacteria</taxon>
        <taxon>Rhodospirillales</taxon>
        <taxon>Magnetovibrionaceae</taxon>
        <taxon>Varunaivibrio</taxon>
    </lineage>
</organism>
<dbReference type="PANTHER" id="PTHR30158">
    <property type="entry name" value="ACRA/E-RELATED COMPONENT OF DRUG EFFLUX TRANSPORTER"/>
    <property type="match status" value="1"/>
</dbReference>
<dbReference type="Proteomes" id="UP000295304">
    <property type="component" value="Unassembled WGS sequence"/>
</dbReference>
<dbReference type="SUPFAM" id="SSF111369">
    <property type="entry name" value="HlyD-like secretion proteins"/>
    <property type="match status" value="1"/>
</dbReference>
<dbReference type="PANTHER" id="PTHR30158:SF3">
    <property type="entry name" value="MULTIDRUG EFFLUX PUMP SUBUNIT ACRA-RELATED"/>
    <property type="match status" value="1"/>
</dbReference>
<dbReference type="EMBL" id="SLZW01000001">
    <property type="protein sequence ID" value="TCS64687.1"/>
    <property type="molecule type" value="Genomic_DNA"/>
</dbReference>
<dbReference type="GO" id="GO:0022857">
    <property type="term" value="F:transmembrane transporter activity"/>
    <property type="evidence" value="ECO:0007669"/>
    <property type="project" value="InterPro"/>
</dbReference>
<dbReference type="RefSeq" id="WP_165886184.1">
    <property type="nucleotide sequence ID" value="NZ_CP119676.1"/>
</dbReference>
<evidence type="ECO:0000256" key="1">
    <source>
        <dbReference type="ARBA" id="ARBA00004196"/>
    </source>
</evidence>
<evidence type="ECO:0000259" key="5">
    <source>
        <dbReference type="Pfam" id="PF25917"/>
    </source>
</evidence>
<reference evidence="8 9" key="1">
    <citation type="submission" date="2019-03" db="EMBL/GenBank/DDBJ databases">
        <title>Genomic Encyclopedia of Type Strains, Phase IV (KMG-IV): sequencing the most valuable type-strain genomes for metagenomic binning, comparative biology and taxonomic classification.</title>
        <authorList>
            <person name="Goeker M."/>
        </authorList>
    </citation>
    <scope>NUCLEOTIDE SEQUENCE [LARGE SCALE GENOMIC DNA]</scope>
    <source>
        <strain evidence="8 9">DSM 101688</strain>
    </source>
</reference>
<dbReference type="Pfam" id="PF25917">
    <property type="entry name" value="BSH_RND"/>
    <property type="match status" value="1"/>
</dbReference>
<dbReference type="FunFam" id="2.40.420.20:FF:000001">
    <property type="entry name" value="Efflux RND transporter periplasmic adaptor subunit"/>
    <property type="match status" value="1"/>
</dbReference>
<evidence type="ECO:0000313" key="9">
    <source>
        <dbReference type="Proteomes" id="UP000295304"/>
    </source>
</evidence>
<dbReference type="Gene3D" id="1.10.287.470">
    <property type="entry name" value="Helix hairpin bin"/>
    <property type="match status" value="1"/>
</dbReference>
<evidence type="ECO:0000259" key="6">
    <source>
        <dbReference type="Pfam" id="PF25944"/>
    </source>
</evidence>
<dbReference type="Gene3D" id="2.40.50.100">
    <property type="match status" value="1"/>
</dbReference>
<dbReference type="Gene3D" id="2.40.420.20">
    <property type="match status" value="1"/>
</dbReference>
<dbReference type="InterPro" id="IPR058625">
    <property type="entry name" value="MdtA-like_BSH"/>
</dbReference>
<dbReference type="GO" id="GO:0046677">
    <property type="term" value="P:response to antibiotic"/>
    <property type="evidence" value="ECO:0007669"/>
    <property type="project" value="TreeGrafter"/>
</dbReference>
<evidence type="ECO:0000313" key="8">
    <source>
        <dbReference type="EMBL" id="TCS64687.1"/>
    </source>
</evidence>
<dbReference type="InterPro" id="IPR058626">
    <property type="entry name" value="MdtA-like_b-barrel"/>
</dbReference>
<dbReference type="AlphaFoldDB" id="A0A4R3JFR4"/>
<gene>
    <name evidence="8" type="ORF">EDD55_10113</name>
</gene>
<name>A0A4R3JFR4_9PROT</name>
<comment type="similarity">
    <text evidence="2">Belongs to the membrane fusion protein (MFP) (TC 8.A.1) family.</text>
</comment>
<comment type="caution">
    <text evidence="8">The sequence shown here is derived from an EMBL/GenBank/DDBJ whole genome shotgun (WGS) entry which is preliminary data.</text>
</comment>
<keyword evidence="3" id="KW-0732">Signal</keyword>
<dbReference type="Gene3D" id="2.40.30.170">
    <property type="match status" value="1"/>
</dbReference>
<dbReference type="NCBIfam" id="TIGR01730">
    <property type="entry name" value="RND_mfp"/>
    <property type="match status" value="1"/>
</dbReference>
<evidence type="ECO:0000259" key="4">
    <source>
        <dbReference type="Pfam" id="PF25876"/>
    </source>
</evidence>
<feature type="domain" description="Multidrug resistance protein MdtA-like alpha-helical hairpin" evidence="4">
    <location>
        <begin position="106"/>
        <end position="173"/>
    </location>
</feature>
<dbReference type="Pfam" id="PF25944">
    <property type="entry name" value="Beta-barrel_RND"/>
    <property type="match status" value="1"/>
</dbReference>
<feature type="domain" description="Multidrug resistance protein MdtA-like beta-barrel" evidence="6">
    <location>
        <begin position="211"/>
        <end position="299"/>
    </location>
</feature>
<feature type="domain" description="Multidrug resistance protein MdtA-like barrel-sandwich hybrid" evidence="5">
    <location>
        <begin position="66"/>
        <end position="207"/>
    </location>
</feature>
<dbReference type="Pfam" id="PF25876">
    <property type="entry name" value="HH_MFP_RND"/>
    <property type="match status" value="1"/>
</dbReference>
<sequence>MVLDSSRRFAAVFVLALASAFALEPAISSAQMPQKPPPPVSVITVEVRPVPLVDILPGRTVAYGRAEVRPQVAGLIQKRLFEEGSNVHAGQPLYRIDPDTYRAAVDVAQADVAKSRASYASSQKKLERYKSLLRTQAVSRQVYDDAVAAVAQDRAGLDAAQAHLETAKINLRRTTITAPITGLIGRSEVTEGGLVTADQATPLATITALDPIYVDLTESNTRVLDLREKIARGIVEKTPSVPVTLLLDSQGTVYAHKGILQFSEAVVDPSTGTVGSRAVFPNPDHVLLPGMFVRAEVSRGVVPKGALIPQKAVVRTPDGSPYVWVVGDGDTIARRDVTIERAIGENWLVTGGVTSGDRVVVDGAMNVAVGAKVTVHDLATKALTPPTSESAAAHSTLTPR</sequence>
<evidence type="ECO:0000259" key="7">
    <source>
        <dbReference type="Pfam" id="PF25967"/>
    </source>
</evidence>
<dbReference type="Pfam" id="PF25967">
    <property type="entry name" value="RND-MFP_C"/>
    <property type="match status" value="1"/>
</dbReference>
<dbReference type="InterPro" id="IPR058627">
    <property type="entry name" value="MdtA-like_C"/>
</dbReference>
<proteinExistence type="inferred from homology"/>
<dbReference type="InterPro" id="IPR006143">
    <property type="entry name" value="RND_pump_MFP"/>
</dbReference>
<evidence type="ECO:0000256" key="3">
    <source>
        <dbReference type="SAM" id="SignalP"/>
    </source>
</evidence>
<feature type="signal peptide" evidence="3">
    <location>
        <begin position="1"/>
        <end position="30"/>
    </location>
</feature>
<dbReference type="GO" id="GO:0005886">
    <property type="term" value="C:plasma membrane"/>
    <property type="evidence" value="ECO:0007669"/>
    <property type="project" value="UniProtKB-SubCell"/>
</dbReference>
<accession>A0A4R3JFR4</accession>
<protein>
    <submittedName>
        <fullName evidence="8">Membrane fusion protein (Multidrug efflux system)</fullName>
    </submittedName>
</protein>
<feature type="domain" description="Multidrug resistance protein MdtA-like C-terminal permuted SH3" evidence="7">
    <location>
        <begin position="307"/>
        <end position="364"/>
    </location>
</feature>
<feature type="chain" id="PRO_5020400119" evidence="3">
    <location>
        <begin position="31"/>
        <end position="400"/>
    </location>
</feature>
<comment type="subcellular location">
    <subcellularLocation>
        <location evidence="1">Cell envelope</location>
    </subcellularLocation>
</comment>